<evidence type="ECO:0000313" key="3">
    <source>
        <dbReference type="Proteomes" id="UP000505355"/>
    </source>
</evidence>
<name>A0A7D4TYA5_9SPHI</name>
<evidence type="ECO:0000256" key="1">
    <source>
        <dbReference type="SAM" id="SignalP"/>
    </source>
</evidence>
<protein>
    <recommendedName>
        <fullName evidence="4">Lipoprotein</fullName>
    </recommendedName>
</protein>
<reference evidence="2 3" key="1">
    <citation type="submission" date="2020-05" db="EMBL/GenBank/DDBJ databases">
        <title>Mucilaginibacter mali sp. nov.</title>
        <authorList>
            <person name="Kim H.S."/>
            <person name="Lee K.C."/>
            <person name="Suh M.K."/>
            <person name="Kim J.-S."/>
            <person name="Han K.-I."/>
            <person name="Eom M.K."/>
            <person name="Shin Y.K."/>
            <person name="Lee J.-S."/>
        </authorList>
    </citation>
    <scope>NUCLEOTIDE SEQUENCE [LARGE SCALE GENOMIC DNA]</scope>
    <source>
        <strain evidence="2 3">G2-14</strain>
    </source>
</reference>
<accession>A0A7D4TYA5</accession>
<dbReference type="RefSeq" id="WP_173415863.1">
    <property type="nucleotide sequence ID" value="NZ_CP054139.1"/>
</dbReference>
<organism evidence="2 3">
    <name type="scientific">Mucilaginibacter mali</name>
    <dbReference type="NCBI Taxonomy" id="2740462"/>
    <lineage>
        <taxon>Bacteria</taxon>
        <taxon>Pseudomonadati</taxon>
        <taxon>Bacteroidota</taxon>
        <taxon>Sphingobacteriia</taxon>
        <taxon>Sphingobacteriales</taxon>
        <taxon>Sphingobacteriaceae</taxon>
        <taxon>Mucilaginibacter</taxon>
    </lineage>
</organism>
<proteinExistence type="predicted"/>
<dbReference type="EMBL" id="CP054139">
    <property type="protein sequence ID" value="QKJ31197.1"/>
    <property type="molecule type" value="Genomic_DNA"/>
</dbReference>
<gene>
    <name evidence="2" type="ORF">HQ865_16015</name>
</gene>
<keyword evidence="3" id="KW-1185">Reference proteome</keyword>
<sequence length="108" mass="11835">MKPIKTLPVLLLLAAAGLFTNCKKSDKADPNHLVKVEATVYNSGVVAADGCDWTIKVGDVSYHPDNLGNDFKVDAQKVIIDAQIMDQKFICGWSAQLSYLRLNSIVKK</sequence>
<evidence type="ECO:0000313" key="2">
    <source>
        <dbReference type="EMBL" id="QKJ31197.1"/>
    </source>
</evidence>
<feature type="signal peptide" evidence="1">
    <location>
        <begin position="1"/>
        <end position="20"/>
    </location>
</feature>
<dbReference type="KEGG" id="mmab:HQ865_16015"/>
<keyword evidence="1" id="KW-0732">Signal</keyword>
<dbReference type="Proteomes" id="UP000505355">
    <property type="component" value="Chromosome"/>
</dbReference>
<dbReference type="AlphaFoldDB" id="A0A7D4TYA5"/>
<evidence type="ECO:0008006" key="4">
    <source>
        <dbReference type="Google" id="ProtNLM"/>
    </source>
</evidence>
<feature type="chain" id="PRO_5028890401" description="Lipoprotein" evidence="1">
    <location>
        <begin position="21"/>
        <end position="108"/>
    </location>
</feature>